<evidence type="ECO:0000313" key="3">
    <source>
        <dbReference type="Proteomes" id="UP001321749"/>
    </source>
</evidence>
<dbReference type="EMBL" id="MU864933">
    <property type="protein sequence ID" value="KAK4466290.1"/>
    <property type="molecule type" value="Genomic_DNA"/>
</dbReference>
<dbReference type="PANTHER" id="PTHR24148:SF73">
    <property type="entry name" value="HET DOMAIN PROTEIN (AFU_ORTHOLOGUE AFUA_8G01020)"/>
    <property type="match status" value="1"/>
</dbReference>
<comment type="caution">
    <text evidence="2">The sequence shown here is derived from an EMBL/GenBank/DDBJ whole genome shotgun (WGS) entry which is preliminary data.</text>
</comment>
<accession>A0AAV9I257</accession>
<organism evidence="2 3">
    <name type="scientific">Cladorrhinum samala</name>
    <dbReference type="NCBI Taxonomy" id="585594"/>
    <lineage>
        <taxon>Eukaryota</taxon>
        <taxon>Fungi</taxon>
        <taxon>Dikarya</taxon>
        <taxon>Ascomycota</taxon>
        <taxon>Pezizomycotina</taxon>
        <taxon>Sordariomycetes</taxon>
        <taxon>Sordariomycetidae</taxon>
        <taxon>Sordariales</taxon>
        <taxon>Podosporaceae</taxon>
        <taxon>Cladorrhinum</taxon>
    </lineage>
</organism>
<dbReference type="Proteomes" id="UP001321749">
    <property type="component" value="Unassembled WGS sequence"/>
</dbReference>
<gene>
    <name evidence="2" type="ORF">QBC42DRAFT_259816</name>
</gene>
<protein>
    <submittedName>
        <fullName evidence="2">Heterokaryon incompatibility protein-domain-containing protein</fullName>
    </submittedName>
</protein>
<reference evidence="2" key="1">
    <citation type="journal article" date="2023" name="Mol. Phylogenet. Evol.">
        <title>Genome-scale phylogeny and comparative genomics of the fungal order Sordariales.</title>
        <authorList>
            <person name="Hensen N."/>
            <person name="Bonometti L."/>
            <person name="Westerberg I."/>
            <person name="Brannstrom I.O."/>
            <person name="Guillou S."/>
            <person name="Cros-Aarteil S."/>
            <person name="Calhoun S."/>
            <person name="Haridas S."/>
            <person name="Kuo A."/>
            <person name="Mondo S."/>
            <person name="Pangilinan J."/>
            <person name="Riley R."/>
            <person name="LaButti K."/>
            <person name="Andreopoulos B."/>
            <person name="Lipzen A."/>
            <person name="Chen C."/>
            <person name="Yan M."/>
            <person name="Daum C."/>
            <person name="Ng V."/>
            <person name="Clum A."/>
            <person name="Steindorff A."/>
            <person name="Ohm R.A."/>
            <person name="Martin F."/>
            <person name="Silar P."/>
            <person name="Natvig D.O."/>
            <person name="Lalanne C."/>
            <person name="Gautier V."/>
            <person name="Ament-Velasquez S.L."/>
            <person name="Kruys A."/>
            <person name="Hutchinson M.I."/>
            <person name="Powell A.J."/>
            <person name="Barry K."/>
            <person name="Miller A.N."/>
            <person name="Grigoriev I.V."/>
            <person name="Debuchy R."/>
            <person name="Gladieux P."/>
            <person name="Hiltunen Thoren M."/>
            <person name="Johannesson H."/>
        </authorList>
    </citation>
    <scope>NUCLEOTIDE SEQUENCE</scope>
    <source>
        <strain evidence="2">PSN324</strain>
    </source>
</reference>
<proteinExistence type="predicted"/>
<reference evidence="2" key="2">
    <citation type="submission" date="2023-06" db="EMBL/GenBank/DDBJ databases">
        <authorList>
            <consortium name="Lawrence Berkeley National Laboratory"/>
            <person name="Mondo S.J."/>
            <person name="Hensen N."/>
            <person name="Bonometti L."/>
            <person name="Westerberg I."/>
            <person name="Brannstrom I.O."/>
            <person name="Guillou S."/>
            <person name="Cros-Aarteil S."/>
            <person name="Calhoun S."/>
            <person name="Haridas S."/>
            <person name="Kuo A."/>
            <person name="Pangilinan J."/>
            <person name="Riley R."/>
            <person name="Labutti K."/>
            <person name="Andreopoulos B."/>
            <person name="Lipzen A."/>
            <person name="Chen C."/>
            <person name="Yanf M."/>
            <person name="Daum C."/>
            <person name="Ng V."/>
            <person name="Clum A."/>
            <person name="Steindorff A."/>
            <person name="Ohm R."/>
            <person name="Martin F."/>
            <person name="Silar P."/>
            <person name="Natvig D."/>
            <person name="Lalanne C."/>
            <person name="Gautier V."/>
            <person name="Ament-Velasquez S.L."/>
            <person name="Kruys A."/>
            <person name="Hutchinson M.I."/>
            <person name="Powell A.J."/>
            <person name="Barry K."/>
            <person name="Miller A.N."/>
            <person name="Grigoriev I.V."/>
            <person name="Debuchy R."/>
            <person name="Gladieux P."/>
            <person name="Thoren M.H."/>
            <person name="Johannesson H."/>
        </authorList>
    </citation>
    <scope>NUCLEOTIDE SEQUENCE</scope>
    <source>
        <strain evidence="2">PSN324</strain>
    </source>
</reference>
<dbReference type="InterPro" id="IPR052895">
    <property type="entry name" value="HetReg/Transcr_Mod"/>
</dbReference>
<sequence>MHENLWRFLRKVWELKMFDMWLWTDSLCLDQGDTHEVKHQVPRMGEIYSQAAQVMIWLGDDELDEFALSVLQRSEGEIKHAHPDEDDEEENETVTEAFKLATLAADRILRLPYWSRVWIVQEVVLASAVQIMCGNISLPLEEFRKKVSPFRYGRKDYHSRPTVWTLCKMRRTGGKLPLSRILLDFRVCESSRPPDKIFGFFGLIAKNGDGTSPVDYIEVDYAKSRMDLFFDVVFECRAPAPELPDIFDSLRRSLLGGAKEHPTVKALAQYQTRAAATSPRHVELSKVALHVLFAVNHLMWHTKLFHCGSGKIVPDLDSRLEEVKDQSKITPAQNAALVACMLLLEHDRKFDIERSILQKAVKLGLYHAPRGHSPWRCKTHQRGPPKKREITSTREYLDYQCPWIRMWDPKVTQHTHNLVRKLCGRSSRSGCDGSYIVFEAVESNFCLFLVEDESRKGVYREKVYIQMYEN</sequence>
<keyword evidence="3" id="KW-1185">Reference proteome</keyword>
<feature type="domain" description="Heterokaryon incompatibility" evidence="1">
    <location>
        <begin position="19"/>
        <end position="122"/>
    </location>
</feature>
<dbReference type="InterPro" id="IPR010730">
    <property type="entry name" value="HET"/>
</dbReference>
<evidence type="ECO:0000313" key="2">
    <source>
        <dbReference type="EMBL" id="KAK4466290.1"/>
    </source>
</evidence>
<dbReference type="AlphaFoldDB" id="A0AAV9I257"/>
<name>A0AAV9I257_9PEZI</name>
<dbReference type="Pfam" id="PF06985">
    <property type="entry name" value="HET"/>
    <property type="match status" value="1"/>
</dbReference>
<evidence type="ECO:0000259" key="1">
    <source>
        <dbReference type="Pfam" id="PF06985"/>
    </source>
</evidence>
<dbReference type="PANTHER" id="PTHR24148">
    <property type="entry name" value="ANKYRIN REPEAT DOMAIN-CONTAINING PROTEIN 39 HOMOLOG-RELATED"/>
    <property type="match status" value="1"/>
</dbReference>